<proteinExistence type="predicted"/>
<gene>
    <name evidence="1" type="ORF">A0J61_08945</name>
</gene>
<dbReference type="Proteomes" id="UP000093000">
    <property type="component" value="Unassembled WGS sequence"/>
</dbReference>
<organism evidence="1 2">
    <name type="scientific">Choanephora cucurbitarum</name>
    <dbReference type="NCBI Taxonomy" id="101091"/>
    <lineage>
        <taxon>Eukaryota</taxon>
        <taxon>Fungi</taxon>
        <taxon>Fungi incertae sedis</taxon>
        <taxon>Mucoromycota</taxon>
        <taxon>Mucoromycotina</taxon>
        <taxon>Mucoromycetes</taxon>
        <taxon>Mucorales</taxon>
        <taxon>Mucorineae</taxon>
        <taxon>Choanephoraceae</taxon>
        <taxon>Choanephoroideae</taxon>
        <taxon>Choanephora</taxon>
    </lineage>
</organism>
<evidence type="ECO:0000313" key="2">
    <source>
        <dbReference type="Proteomes" id="UP000093000"/>
    </source>
</evidence>
<evidence type="ECO:0000313" key="1">
    <source>
        <dbReference type="EMBL" id="OBZ83002.1"/>
    </source>
</evidence>
<sequence>FQNPLIFHCNTTGAIPILFDMVAQHFQRPIPVASTPDIIKHRFLDGFAYYLQPERFVTALIDSYFACPHGLFSLLHEPSFRAHYDRLDNPLRDPITMGICTYTAMLQCRRHQVFRSNEQRSMAELYYELSIRQLVDIFDDPERTLDALITIELVRNFMMLTMRFSENYRWSGVASVLVANLKAAYPDHTRGADCADPARRIRHALIHRAICRHQGSTGIEQIVDFVQGKECEARVYEPLDILPGESGPTRLLLEMTNHWSYLSSLPRFRVLSRFMSRHSQQTQLEDLVRFEQMVTAWWYGLPEHLKLHSDLSNVTEHHVKACDDMPKLSMMMQVHLFHVGIQAQLLSPGLQEAKEDLNLPYTMIRDRALYLVNRSFLIGLALIQRSKHHCNDTSVFFMRSLDTLIMLLKLNDRDISNRLRKVAEAYAKELESWDQPESLKSDRSPFSILSLVPSTETGLLVPLTELYKEYPSPGPAMMFDVLYTSISKLIKKDI</sequence>
<reference evidence="1 2" key="1">
    <citation type="submission" date="2016-03" db="EMBL/GenBank/DDBJ databases">
        <title>Choanephora cucurbitarum.</title>
        <authorList>
            <person name="Min B."/>
            <person name="Park H."/>
            <person name="Park J.-H."/>
            <person name="Shin H.-D."/>
            <person name="Choi I.-G."/>
        </authorList>
    </citation>
    <scope>NUCLEOTIDE SEQUENCE [LARGE SCALE GENOMIC DNA]</scope>
    <source>
        <strain evidence="1 2">KUS-F28377</strain>
    </source>
</reference>
<feature type="non-terminal residue" evidence="1">
    <location>
        <position position="1"/>
    </location>
</feature>
<keyword evidence="2" id="KW-1185">Reference proteome</keyword>
<dbReference type="InParanoid" id="A0A1C7N1M9"/>
<accession>A0A1C7N1M9</accession>
<name>A0A1C7N1M9_9FUNG</name>
<dbReference type="OrthoDB" id="2369992at2759"/>
<dbReference type="EMBL" id="LUGH01000741">
    <property type="protein sequence ID" value="OBZ83002.1"/>
    <property type="molecule type" value="Genomic_DNA"/>
</dbReference>
<dbReference type="AlphaFoldDB" id="A0A1C7N1M9"/>
<evidence type="ECO:0008006" key="3">
    <source>
        <dbReference type="Google" id="ProtNLM"/>
    </source>
</evidence>
<dbReference type="CDD" id="cd12148">
    <property type="entry name" value="fungal_TF_MHR"/>
    <property type="match status" value="1"/>
</dbReference>
<protein>
    <recommendedName>
        <fullName evidence="3">Transcription factor domain-containing protein</fullName>
    </recommendedName>
</protein>
<comment type="caution">
    <text evidence="1">The sequence shown here is derived from an EMBL/GenBank/DDBJ whole genome shotgun (WGS) entry which is preliminary data.</text>
</comment>